<proteinExistence type="predicted"/>
<dbReference type="InterPro" id="IPR024529">
    <property type="entry name" value="ECF_trnsprt_substrate-spec"/>
</dbReference>
<feature type="transmembrane region" description="Helical" evidence="1">
    <location>
        <begin position="141"/>
        <end position="161"/>
    </location>
</feature>
<dbReference type="EMBL" id="VNHO01000003">
    <property type="protein sequence ID" value="TYP58536.1"/>
    <property type="molecule type" value="Genomic_DNA"/>
</dbReference>
<dbReference type="GO" id="GO:0022857">
    <property type="term" value="F:transmembrane transporter activity"/>
    <property type="evidence" value="ECO:0007669"/>
    <property type="project" value="InterPro"/>
</dbReference>
<protein>
    <submittedName>
        <fullName evidence="2">Niacin transporter</fullName>
    </submittedName>
</protein>
<gene>
    <name evidence="2" type="ORF">LZ11_00382</name>
</gene>
<dbReference type="OrthoDB" id="9815422at2"/>
<reference evidence="2 3" key="1">
    <citation type="submission" date="2019-07" db="EMBL/GenBank/DDBJ databases">
        <title>Genomic Encyclopedia of Type Strains, Phase I: the one thousand microbial genomes (KMG-I) project.</title>
        <authorList>
            <person name="Kyrpides N."/>
        </authorList>
    </citation>
    <scope>NUCLEOTIDE SEQUENCE [LARGE SCALE GENOMIC DNA]</scope>
    <source>
        <strain evidence="2 3">DSM 16647</strain>
    </source>
</reference>
<feature type="transmembrane region" description="Helical" evidence="1">
    <location>
        <begin position="76"/>
        <end position="95"/>
    </location>
</feature>
<keyword evidence="1" id="KW-0472">Membrane</keyword>
<feature type="transmembrane region" description="Helical" evidence="1">
    <location>
        <begin position="7"/>
        <end position="28"/>
    </location>
</feature>
<feature type="transmembrane region" description="Helical" evidence="1">
    <location>
        <begin position="101"/>
        <end position="129"/>
    </location>
</feature>
<keyword evidence="1" id="KW-0812">Transmembrane</keyword>
<dbReference type="RefSeq" id="WP_148866105.1">
    <property type="nucleotide sequence ID" value="NZ_VNHO01000003.1"/>
</dbReference>
<organism evidence="2 3">
    <name type="scientific">Thermosediminibacter litoriperuensis</name>
    <dbReference type="NCBI Taxonomy" id="291989"/>
    <lineage>
        <taxon>Bacteria</taxon>
        <taxon>Bacillati</taxon>
        <taxon>Bacillota</taxon>
        <taxon>Clostridia</taxon>
        <taxon>Thermosediminibacterales</taxon>
        <taxon>Thermosediminibacteraceae</taxon>
        <taxon>Thermosediminibacter</taxon>
    </lineage>
</organism>
<dbReference type="Gene3D" id="1.10.1760.20">
    <property type="match status" value="1"/>
</dbReference>
<dbReference type="Pfam" id="PF12822">
    <property type="entry name" value="ECF_trnsprt"/>
    <property type="match status" value="1"/>
</dbReference>
<accession>A0A5S5AZY9</accession>
<evidence type="ECO:0000313" key="3">
    <source>
        <dbReference type="Proteomes" id="UP000322294"/>
    </source>
</evidence>
<keyword evidence="3" id="KW-1185">Reference proteome</keyword>
<sequence>MENKIKDIAAAGLLVAAGILLPIAFHTYKLGGPVFLPMHIPVLLGGFMLSKNLAALIGISTPFLSFVLTSMPSPPAVFAMMAELATYGFVSSFFYRHRKWGIYPALAGTMLSGRIASIVANWLIIACILEKPLSLAKVMTSLFITGLPGILIQLILIPLIVKLVESRTPLQGQASAAGGERR</sequence>
<keyword evidence="1" id="KW-1133">Transmembrane helix</keyword>
<comment type="caution">
    <text evidence="2">The sequence shown here is derived from an EMBL/GenBank/DDBJ whole genome shotgun (WGS) entry which is preliminary data.</text>
</comment>
<dbReference type="Proteomes" id="UP000322294">
    <property type="component" value="Unassembled WGS sequence"/>
</dbReference>
<name>A0A5S5AZY9_9FIRM</name>
<evidence type="ECO:0000256" key="1">
    <source>
        <dbReference type="SAM" id="Phobius"/>
    </source>
</evidence>
<evidence type="ECO:0000313" key="2">
    <source>
        <dbReference type="EMBL" id="TYP58536.1"/>
    </source>
</evidence>
<feature type="transmembrane region" description="Helical" evidence="1">
    <location>
        <begin position="40"/>
        <end position="64"/>
    </location>
</feature>
<dbReference type="AlphaFoldDB" id="A0A5S5AZY9"/>